<accession>A0AAE4U2F8</accession>
<dbReference type="GeneID" id="97419105"/>
<dbReference type="Pfam" id="PF01047">
    <property type="entry name" value="MarR"/>
    <property type="match status" value="1"/>
</dbReference>
<proteinExistence type="predicted"/>
<protein>
    <submittedName>
        <fullName evidence="5">MarR family transcriptional regulator</fullName>
    </submittedName>
</protein>
<feature type="domain" description="HTH marR-type" evidence="4">
    <location>
        <begin position="5"/>
        <end position="137"/>
    </location>
</feature>
<dbReference type="GO" id="GO:0003677">
    <property type="term" value="F:DNA binding"/>
    <property type="evidence" value="ECO:0007669"/>
    <property type="project" value="UniProtKB-KW"/>
</dbReference>
<gene>
    <name evidence="5" type="ORF">R3P82_08125</name>
</gene>
<evidence type="ECO:0000313" key="6">
    <source>
        <dbReference type="Proteomes" id="UP001185873"/>
    </source>
</evidence>
<dbReference type="InterPro" id="IPR036388">
    <property type="entry name" value="WH-like_DNA-bd_sf"/>
</dbReference>
<dbReference type="PRINTS" id="PR00598">
    <property type="entry name" value="HTHMARR"/>
</dbReference>
<evidence type="ECO:0000313" key="5">
    <source>
        <dbReference type="EMBL" id="MDV6299081.1"/>
    </source>
</evidence>
<dbReference type="AlphaFoldDB" id="A0AAE4U2F8"/>
<dbReference type="Proteomes" id="UP001185873">
    <property type="component" value="Unassembled WGS sequence"/>
</dbReference>
<dbReference type="SUPFAM" id="SSF46785">
    <property type="entry name" value="Winged helix' DNA-binding domain"/>
    <property type="match status" value="1"/>
</dbReference>
<keyword evidence="3" id="KW-0804">Transcription</keyword>
<name>A0AAE4U2F8_9ACTN</name>
<dbReference type="PANTHER" id="PTHR42756">
    <property type="entry name" value="TRANSCRIPTIONAL REGULATOR, MARR"/>
    <property type="match status" value="1"/>
</dbReference>
<dbReference type="InterPro" id="IPR000835">
    <property type="entry name" value="HTH_MarR-typ"/>
</dbReference>
<evidence type="ECO:0000256" key="1">
    <source>
        <dbReference type="ARBA" id="ARBA00023015"/>
    </source>
</evidence>
<organism evidence="5 6">
    <name type="scientific">Dietzia maris</name>
    <dbReference type="NCBI Taxonomy" id="37915"/>
    <lineage>
        <taxon>Bacteria</taxon>
        <taxon>Bacillati</taxon>
        <taxon>Actinomycetota</taxon>
        <taxon>Actinomycetes</taxon>
        <taxon>Mycobacteriales</taxon>
        <taxon>Dietziaceae</taxon>
        <taxon>Dietzia</taxon>
    </lineage>
</organism>
<comment type="caution">
    <text evidence="5">The sequence shown here is derived from an EMBL/GenBank/DDBJ whole genome shotgun (WGS) entry which is preliminary data.</text>
</comment>
<dbReference type="RefSeq" id="WP_235027764.1">
    <property type="nucleotide sequence ID" value="NZ_JALXXI010000008.1"/>
</dbReference>
<dbReference type="Gene3D" id="1.10.10.10">
    <property type="entry name" value="Winged helix-like DNA-binding domain superfamily/Winged helix DNA-binding domain"/>
    <property type="match status" value="1"/>
</dbReference>
<dbReference type="GO" id="GO:0003700">
    <property type="term" value="F:DNA-binding transcription factor activity"/>
    <property type="evidence" value="ECO:0007669"/>
    <property type="project" value="InterPro"/>
</dbReference>
<evidence type="ECO:0000256" key="2">
    <source>
        <dbReference type="ARBA" id="ARBA00023125"/>
    </source>
</evidence>
<dbReference type="PANTHER" id="PTHR42756:SF1">
    <property type="entry name" value="TRANSCRIPTIONAL REPRESSOR OF EMRAB OPERON"/>
    <property type="match status" value="1"/>
</dbReference>
<dbReference type="InterPro" id="IPR036390">
    <property type="entry name" value="WH_DNA-bd_sf"/>
</dbReference>
<dbReference type="PROSITE" id="PS50995">
    <property type="entry name" value="HTH_MARR_2"/>
    <property type="match status" value="1"/>
</dbReference>
<keyword evidence="2" id="KW-0238">DNA-binding</keyword>
<reference evidence="5" key="1">
    <citation type="submission" date="2023-10" db="EMBL/GenBank/DDBJ databases">
        <title>Development of a sustainable strategy for remediation of hydrocarbon-contaminated territories based on the waste exchange concept.</title>
        <authorList>
            <person name="Krivoruchko A."/>
        </authorList>
    </citation>
    <scope>NUCLEOTIDE SEQUENCE</scope>
    <source>
        <strain evidence="5">IEGM 1175</strain>
    </source>
</reference>
<evidence type="ECO:0000259" key="4">
    <source>
        <dbReference type="PROSITE" id="PS50995"/>
    </source>
</evidence>
<sequence length="150" mass="16549">MALSSSEILDRALMLAEQMSGSIARAAANYDLTVPRLELLFVLGLQGECKQVELATYLDCSPRQVTALVDGLVASGHVERTMPPDDRRVRLVNLTEKSRRIVDEVVTARVGLAEWLFEGFDDDELQAFGAVSEKLVSRMSGRALSRLPEQ</sequence>
<dbReference type="SMART" id="SM00347">
    <property type="entry name" value="HTH_MARR"/>
    <property type="match status" value="1"/>
</dbReference>
<keyword evidence="1" id="KW-0805">Transcription regulation</keyword>
<dbReference type="EMBL" id="JAWLKJ010000002">
    <property type="protein sequence ID" value="MDV6299081.1"/>
    <property type="molecule type" value="Genomic_DNA"/>
</dbReference>
<evidence type="ECO:0000256" key="3">
    <source>
        <dbReference type="ARBA" id="ARBA00023163"/>
    </source>
</evidence>